<gene>
    <name evidence="1" type="ORF">ENP55_04745</name>
</gene>
<dbReference type="Gene3D" id="3.40.50.10900">
    <property type="entry name" value="PAC-like subunit"/>
    <property type="match status" value="1"/>
</dbReference>
<dbReference type="InterPro" id="IPR038389">
    <property type="entry name" value="PSMG2_sf"/>
</dbReference>
<comment type="caution">
    <text evidence="1">The sequence shown here is derived from an EMBL/GenBank/DDBJ whole genome shotgun (WGS) entry which is preliminary data.</text>
</comment>
<organism evidence="1">
    <name type="scientific">Thermosphaera aggregans</name>
    <dbReference type="NCBI Taxonomy" id="54254"/>
    <lineage>
        <taxon>Archaea</taxon>
        <taxon>Thermoproteota</taxon>
        <taxon>Thermoprotei</taxon>
        <taxon>Desulfurococcales</taxon>
        <taxon>Desulfurococcaceae</taxon>
        <taxon>Thermosphaera</taxon>
    </lineage>
</organism>
<reference evidence="1" key="1">
    <citation type="journal article" date="2020" name="mSystems">
        <title>Genome- and Community-Level Interaction Insights into Carbon Utilization and Element Cycling Functions of Hydrothermarchaeota in Hydrothermal Sediment.</title>
        <authorList>
            <person name="Zhou Z."/>
            <person name="Liu Y."/>
            <person name="Xu W."/>
            <person name="Pan J."/>
            <person name="Luo Z.H."/>
            <person name="Li M."/>
        </authorList>
    </citation>
    <scope>NUCLEOTIDE SEQUENCE [LARGE SCALE GENOMIC DNA]</scope>
    <source>
        <strain evidence="1">SpSt-23</strain>
    </source>
</reference>
<protein>
    <submittedName>
        <fullName evidence="1">Proteasome assembly chaperone family protein</fullName>
    </submittedName>
</protein>
<dbReference type="PANTHER" id="PTHR35610:SF3">
    <property type="entry name" value="PROTEASOME ASSEMBLY CHAPERONE FAMILY PROTEIN"/>
    <property type="match status" value="1"/>
</dbReference>
<proteinExistence type="predicted"/>
<dbReference type="GO" id="GO:0000502">
    <property type="term" value="C:proteasome complex"/>
    <property type="evidence" value="ECO:0007669"/>
    <property type="project" value="UniProtKB-KW"/>
</dbReference>
<dbReference type="EMBL" id="DSJT01000023">
    <property type="protein sequence ID" value="HEF87588.1"/>
    <property type="molecule type" value="Genomic_DNA"/>
</dbReference>
<keyword evidence="1" id="KW-0647">Proteasome</keyword>
<evidence type="ECO:0000313" key="1">
    <source>
        <dbReference type="EMBL" id="HEF87588.1"/>
    </source>
</evidence>
<accession>A0A7C2BLJ3</accession>
<sequence length="263" mass="29539">MLGRPRRTLMFNELQIHEYYDAYASPTPKYMILCLPDVGLVSSIACRHIVMEKKLGLVGEIDSPTLLPPISVIHDSSPISPVQLYMPEDRGFLMVLSEIPLPPASVFSFVDAVSNYADEVGVEYLLAVTGLAVPNRLELEKPQVFVASSKEEVYASFKEGDIEALREGFIVGPYALLLKEGRRKGFSTVIFLVESFLDIPDPEAAAFGIAALSRFAGIQVDTKKLLEEAELIKLRTRDLMRQTRKAMMDMQKQMERQMPLMYM</sequence>
<dbReference type="Pfam" id="PF09754">
    <property type="entry name" value="PAC2"/>
    <property type="match status" value="1"/>
</dbReference>
<name>A0A7C2BLJ3_9CREN</name>
<dbReference type="InterPro" id="IPR019151">
    <property type="entry name" value="Proteasome_assmbl_chaperone_2"/>
</dbReference>
<dbReference type="PANTHER" id="PTHR35610">
    <property type="entry name" value="3-ISOPROPYLMALATE DEHYDRATASE-RELATED"/>
    <property type="match status" value="1"/>
</dbReference>
<dbReference type="AlphaFoldDB" id="A0A7C2BLJ3"/>
<dbReference type="SUPFAM" id="SSF159659">
    <property type="entry name" value="Cgl1923-like"/>
    <property type="match status" value="1"/>
</dbReference>